<accession>A0ACC1DAN2</accession>
<evidence type="ECO:0000313" key="2">
    <source>
        <dbReference type="Proteomes" id="UP000824533"/>
    </source>
</evidence>
<gene>
    <name evidence="1" type="ORF">K1T71_003026</name>
</gene>
<reference evidence="1 2" key="1">
    <citation type="journal article" date="2021" name="Front. Genet.">
        <title>Chromosome-Level Genome Assembly Reveals Significant Gene Expansion in the Toll and IMD Signaling Pathways of Dendrolimus kikuchii.</title>
        <authorList>
            <person name="Zhou J."/>
            <person name="Wu P."/>
            <person name="Xiong Z."/>
            <person name="Liu N."/>
            <person name="Zhao N."/>
            <person name="Ji M."/>
            <person name="Qiu Y."/>
            <person name="Yang B."/>
        </authorList>
    </citation>
    <scope>NUCLEOTIDE SEQUENCE [LARGE SCALE GENOMIC DNA]</scope>
    <source>
        <strain evidence="1">Ann1</strain>
    </source>
</reference>
<name>A0ACC1DAN2_9NEOP</name>
<comment type="caution">
    <text evidence="1">The sequence shown here is derived from an EMBL/GenBank/DDBJ whole genome shotgun (WGS) entry which is preliminary data.</text>
</comment>
<protein>
    <submittedName>
        <fullName evidence="1">Uncharacterized protein</fullName>
    </submittedName>
</protein>
<organism evidence="1 2">
    <name type="scientific">Dendrolimus kikuchii</name>
    <dbReference type="NCBI Taxonomy" id="765133"/>
    <lineage>
        <taxon>Eukaryota</taxon>
        <taxon>Metazoa</taxon>
        <taxon>Ecdysozoa</taxon>
        <taxon>Arthropoda</taxon>
        <taxon>Hexapoda</taxon>
        <taxon>Insecta</taxon>
        <taxon>Pterygota</taxon>
        <taxon>Neoptera</taxon>
        <taxon>Endopterygota</taxon>
        <taxon>Lepidoptera</taxon>
        <taxon>Glossata</taxon>
        <taxon>Ditrysia</taxon>
        <taxon>Bombycoidea</taxon>
        <taxon>Lasiocampidae</taxon>
        <taxon>Dendrolimus</taxon>
    </lineage>
</organism>
<evidence type="ECO:0000313" key="1">
    <source>
        <dbReference type="EMBL" id="KAJ0180941.1"/>
    </source>
</evidence>
<dbReference type="EMBL" id="CM034391">
    <property type="protein sequence ID" value="KAJ0180941.1"/>
    <property type="molecule type" value="Genomic_DNA"/>
</dbReference>
<sequence>MEVSLAQLVMNNPRTQQPFKCYSQMGSLQAHNENKHNKHVVELTCQYCEKLIKGRSRLNNHMRTHRDQKFKLISKHCVIYVL</sequence>
<keyword evidence="2" id="KW-1185">Reference proteome</keyword>
<proteinExistence type="predicted"/>
<dbReference type="Proteomes" id="UP000824533">
    <property type="component" value="Linkage Group LG05"/>
</dbReference>